<dbReference type="GO" id="GO:0072546">
    <property type="term" value="C:EMC complex"/>
    <property type="evidence" value="ECO:0007669"/>
    <property type="project" value="InterPro"/>
</dbReference>
<organism evidence="2 3">
    <name type="scientific">Toxoplasma gondii GAB2-2007-GAL-DOM2</name>
    <dbReference type="NCBI Taxonomy" id="1130820"/>
    <lineage>
        <taxon>Eukaryota</taxon>
        <taxon>Sar</taxon>
        <taxon>Alveolata</taxon>
        <taxon>Apicomplexa</taxon>
        <taxon>Conoidasida</taxon>
        <taxon>Coccidia</taxon>
        <taxon>Eucoccidiorida</taxon>
        <taxon>Eimeriorina</taxon>
        <taxon>Sarcocystidae</taxon>
        <taxon>Toxoplasma</taxon>
    </lineage>
</organism>
<protein>
    <submittedName>
        <fullName evidence="2">Family UPF0172 protein</fullName>
    </submittedName>
</protein>
<dbReference type="PANTHER" id="PTHR12941:SF10">
    <property type="entry name" value="ER MEMBRANE PROTEIN COMPLEX SUBUNIT 8_9 HOMOLOG"/>
    <property type="match status" value="1"/>
</dbReference>
<feature type="region of interest" description="Disordered" evidence="1">
    <location>
        <begin position="1"/>
        <end position="49"/>
    </location>
</feature>
<feature type="region of interest" description="Disordered" evidence="1">
    <location>
        <begin position="149"/>
        <end position="169"/>
    </location>
</feature>
<dbReference type="CDD" id="cd08060">
    <property type="entry name" value="MPN_UPF0172"/>
    <property type="match status" value="1"/>
</dbReference>
<reference evidence="2 3" key="1">
    <citation type="submission" date="2014-02" db="EMBL/GenBank/DDBJ databases">
        <authorList>
            <person name="Sibley D."/>
            <person name="Venepally P."/>
            <person name="Karamycheva S."/>
            <person name="Hadjithomas M."/>
            <person name="Khan A."/>
            <person name="Brunk B."/>
            <person name="Roos D."/>
            <person name="Caler E."/>
            <person name="Lorenzi H."/>
        </authorList>
    </citation>
    <scope>NUCLEOTIDE SEQUENCE [LARGE SCALE GENOMIC DNA]</scope>
    <source>
        <strain evidence="2 3">GAB2-2007-GAL-DOM2</strain>
    </source>
</reference>
<evidence type="ECO:0000256" key="1">
    <source>
        <dbReference type="SAM" id="MobiDB-lite"/>
    </source>
</evidence>
<evidence type="ECO:0000313" key="3">
    <source>
        <dbReference type="Proteomes" id="UP000028837"/>
    </source>
</evidence>
<dbReference type="AlphaFoldDB" id="A0A086KPM3"/>
<feature type="compositionally biased region" description="Low complexity" evidence="1">
    <location>
        <begin position="1"/>
        <end position="19"/>
    </location>
</feature>
<dbReference type="VEuPathDB" id="ToxoDB:TGDOM2_249310"/>
<feature type="compositionally biased region" description="Low complexity" evidence="1">
    <location>
        <begin position="34"/>
        <end position="49"/>
    </location>
</feature>
<comment type="caution">
    <text evidence="2">The sequence shown here is derived from an EMBL/GenBank/DDBJ whole genome shotgun (WGS) entry which is preliminary data.</text>
</comment>
<dbReference type="InterPro" id="IPR005366">
    <property type="entry name" value="EMC8/9"/>
</dbReference>
<name>A0A086KPM3_TOXGO</name>
<accession>A0A086KPM3</accession>
<dbReference type="EMBL" id="AHZU02000283">
    <property type="protein sequence ID" value="KFG46341.1"/>
    <property type="molecule type" value="Genomic_DNA"/>
</dbReference>
<dbReference type="Proteomes" id="UP000028837">
    <property type="component" value="Unassembled WGS sequence"/>
</dbReference>
<evidence type="ECO:0000313" key="2">
    <source>
        <dbReference type="EMBL" id="KFG46341.1"/>
    </source>
</evidence>
<dbReference type="PANTHER" id="PTHR12941">
    <property type="entry name" value="ER MEMBRANE PROTEIN COMPLEX"/>
    <property type="match status" value="1"/>
</dbReference>
<proteinExistence type="predicted"/>
<dbReference type="OrthoDB" id="194468at2759"/>
<dbReference type="Pfam" id="PF03665">
    <property type="entry name" value="UPF0172"/>
    <property type="match status" value="2"/>
</dbReference>
<gene>
    <name evidence="2" type="ORF">TGDOM2_249310</name>
</gene>
<sequence>MAPCESSSASLSSSSSSPSAGVPSDEGGRAPKPVSVARSSACGVSSSSPPAVAFTATAYSKMVMHAAKHTQDAVNGVLLGRLLPANAGERERDKVDIQQPHTLLCVDAVPLFHSFILPPMMTCAFELVEELCDESTRECASKADGEDRRRLAGAEKGRTRREGKAEREHSEGALQIIGYYHCNLVTPAVDAVPQPSTVAAMAATAVHAKYPQAILCMLHMRRLTAGSPKTEAVEARGIAAHAACVYRMQSERWQLLKEAEQVMLTDAANYVAQSVIRDATYMSLTDMDDHLYDPTLSPSNLSLLTGYEELLEKDREELRNAGVNISDEDVGLAGLSE</sequence>